<evidence type="ECO:0000313" key="2">
    <source>
        <dbReference type="EMBL" id="CDF32901.1"/>
    </source>
</evidence>
<dbReference type="Gramene" id="CDF32901">
    <property type="protein sequence ID" value="CDF32901"/>
    <property type="gene ID" value="CHC_T00001752001"/>
</dbReference>
<keyword evidence="3" id="KW-1185">Reference proteome</keyword>
<proteinExistence type="predicted"/>
<dbReference type="KEGG" id="ccp:CHC_T00001752001"/>
<feature type="transmembrane region" description="Helical" evidence="1">
    <location>
        <begin position="41"/>
        <end position="62"/>
    </location>
</feature>
<keyword evidence="1" id="KW-1133">Transmembrane helix</keyword>
<reference evidence="3" key="1">
    <citation type="journal article" date="2013" name="Proc. Natl. Acad. Sci. U.S.A.">
        <title>Genome structure and metabolic features in the red seaweed Chondrus crispus shed light on evolution of the Archaeplastida.</title>
        <authorList>
            <person name="Collen J."/>
            <person name="Porcel B."/>
            <person name="Carre W."/>
            <person name="Ball S.G."/>
            <person name="Chaparro C."/>
            <person name="Tonon T."/>
            <person name="Barbeyron T."/>
            <person name="Michel G."/>
            <person name="Noel B."/>
            <person name="Valentin K."/>
            <person name="Elias M."/>
            <person name="Artiguenave F."/>
            <person name="Arun A."/>
            <person name="Aury J.M."/>
            <person name="Barbosa-Neto J.F."/>
            <person name="Bothwell J.H."/>
            <person name="Bouget F.Y."/>
            <person name="Brillet L."/>
            <person name="Cabello-Hurtado F."/>
            <person name="Capella-Gutierrez S."/>
            <person name="Charrier B."/>
            <person name="Cladiere L."/>
            <person name="Cock J.M."/>
            <person name="Coelho S.M."/>
            <person name="Colleoni C."/>
            <person name="Czjzek M."/>
            <person name="Da Silva C."/>
            <person name="Delage L."/>
            <person name="Denoeud F."/>
            <person name="Deschamps P."/>
            <person name="Dittami S.M."/>
            <person name="Gabaldon T."/>
            <person name="Gachon C.M."/>
            <person name="Groisillier A."/>
            <person name="Herve C."/>
            <person name="Jabbari K."/>
            <person name="Katinka M."/>
            <person name="Kloareg B."/>
            <person name="Kowalczyk N."/>
            <person name="Labadie K."/>
            <person name="Leblanc C."/>
            <person name="Lopez P.J."/>
            <person name="McLachlan D.H."/>
            <person name="Meslet-Cladiere L."/>
            <person name="Moustafa A."/>
            <person name="Nehr Z."/>
            <person name="Nyvall Collen P."/>
            <person name="Panaud O."/>
            <person name="Partensky F."/>
            <person name="Poulain J."/>
            <person name="Rensing S.A."/>
            <person name="Rousvoal S."/>
            <person name="Samson G."/>
            <person name="Symeonidi A."/>
            <person name="Weissenbach J."/>
            <person name="Zambounis A."/>
            <person name="Wincker P."/>
            <person name="Boyen C."/>
        </authorList>
    </citation>
    <scope>NUCLEOTIDE SEQUENCE [LARGE SCALE GENOMIC DNA]</scope>
    <source>
        <strain evidence="3">cv. Stackhouse</strain>
    </source>
</reference>
<evidence type="ECO:0000256" key="1">
    <source>
        <dbReference type="SAM" id="Phobius"/>
    </source>
</evidence>
<name>R7Q681_CHOCR</name>
<dbReference type="EMBL" id="HG001599">
    <property type="protein sequence ID" value="CDF32901.1"/>
    <property type="molecule type" value="Genomic_DNA"/>
</dbReference>
<accession>R7Q681</accession>
<dbReference type="GeneID" id="17320427"/>
<dbReference type="Proteomes" id="UP000012073">
    <property type="component" value="Unassembled WGS sequence"/>
</dbReference>
<protein>
    <submittedName>
        <fullName evidence="2">Uncharacterized protein</fullName>
    </submittedName>
</protein>
<keyword evidence="1" id="KW-0472">Membrane</keyword>
<evidence type="ECO:0000313" key="3">
    <source>
        <dbReference type="Proteomes" id="UP000012073"/>
    </source>
</evidence>
<organism evidence="2 3">
    <name type="scientific">Chondrus crispus</name>
    <name type="common">Carrageen Irish moss</name>
    <name type="synonym">Polymorpha crispa</name>
    <dbReference type="NCBI Taxonomy" id="2769"/>
    <lineage>
        <taxon>Eukaryota</taxon>
        <taxon>Rhodophyta</taxon>
        <taxon>Florideophyceae</taxon>
        <taxon>Rhodymeniophycidae</taxon>
        <taxon>Gigartinales</taxon>
        <taxon>Gigartinaceae</taxon>
        <taxon>Chondrus</taxon>
    </lineage>
</organism>
<gene>
    <name evidence="2" type="ORF">CHC_T00001752001</name>
</gene>
<keyword evidence="1" id="KW-0812">Transmembrane</keyword>
<dbReference type="RefSeq" id="XP_005712702.1">
    <property type="nucleotide sequence ID" value="XM_005712645.1"/>
</dbReference>
<sequence>MFAKIVYGLLMCASQSASTSVPILYLISYTVIQADVDGKKMVTVIIALLFALPHLSAYSVAWRGFTCACEEGMHVCYPQVHGGLSTS</sequence>
<feature type="transmembrane region" description="Helical" evidence="1">
    <location>
        <begin position="6"/>
        <end position="29"/>
    </location>
</feature>
<dbReference type="AlphaFoldDB" id="R7Q681"/>